<evidence type="ECO:0000313" key="3">
    <source>
        <dbReference type="EMBL" id="OXA94247.1"/>
    </source>
</evidence>
<accession>A0A086A5N7</accession>
<dbReference type="eggNOG" id="COG3188">
    <property type="taxonomic scope" value="Bacteria"/>
</dbReference>
<dbReference type="RefSeq" id="WP_035625675.1">
    <property type="nucleotide sequence ID" value="NZ_JBEWQG010000020.1"/>
</dbReference>
<protein>
    <recommendedName>
        <fullName evidence="6">Sugar-binding protein</fullName>
    </recommendedName>
</protein>
<dbReference type="Proteomes" id="UP000198424">
    <property type="component" value="Unassembled WGS sequence"/>
</dbReference>
<evidence type="ECO:0000313" key="2">
    <source>
        <dbReference type="EMBL" id="KFF12001.1"/>
    </source>
</evidence>
<reference evidence="3 5" key="2">
    <citation type="submission" date="2016-11" db="EMBL/GenBank/DDBJ databases">
        <title>Whole genomes of Flavobacteriaceae.</title>
        <authorList>
            <person name="Stine C."/>
            <person name="Li C."/>
            <person name="Tadesse D."/>
        </authorList>
    </citation>
    <scope>NUCLEOTIDE SEQUENCE [LARGE SCALE GENOMIC DNA]</scope>
    <source>
        <strain evidence="3 5">ATCC 29551</strain>
    </source>
</reference>
<comment type="caution">
    <text evidence="2">The sequence shown here is derived from an EMBL/GenBank/DDBJ whole genome shotgun (WGS) entry which is preliminary data.</text>
</comment>
<sequence length="1545" mass="171742">MTKYQKRHRIIATFFLLIFFPSLIPNNLFAANNGPVSPEATSFEPIDATDMVNLISGDMSYVLPLLNIPSPEGGYPLTLSNHAGIAMDQEASWVGLGWSLNPGAINRGVTGVPDDWKRAKVNQIVYDAGGVSSSYSGSLSIGWGSNGASVGLYGSYTENKSFGGVNTYNTSGGVQGSFAGVFAKAGSDGSSIGIGYAGISASIGTNGANISASDGSLYLGVNQSFKGQGTSAGASLGVGSGTEISFSSKNGLSGSVTGQGFQSSGNNYGNGGLNISASSFNIPIQIYAVNLTFGYSKTRYWTYQNRYTGYQGSLYAGDMEGFEEATNFNNINNSDSYNSLYLQNDENQANGDNLAFMAYDYYSVSGQGISGSFKPGIFENGSLQNNAKTVTSSDNSARTYTVGTNRKFTKTIDDNTNDIHFYFDNEPSSFLRITSNQWTYSPYLPTTPPQNFNDSSTFNTLSYDNGVVQNGYVEQTKRKRTGSYIETFTNKEILTSNNSIIVNPENYDRTSAPADGIGAFKITALDGKVYHYSLPVYQKDQFTRATTINSDFNSRFFEKQQFTPYATHWLLTAITGPDYIDTNLNNKVDQEDMGYWTSFDYGKWSDGFTWCTPVKNDGTNKSYSWGVKEIYYLDKIKTRTHTALFIKEERSDDLSYSLQIGNNENDLDLKNARQRNLIVGKNGKKYYDGIYESSIQPSSPPAYWVMDVHWGQYIKSNTHKSLRLSKILLLKNENVNLTKSKGIHNPSTFKGQIKFVDFYHEVYWQSPATYNDQTVLGRNQIWYGEYYNNVYDKQDIIGQGLEQKAIKTILFGYDTGINSLAKNAPNLQYSNEGRLTLNSVQFLSRDNNKIIPPYKFGYINTENYDATKEDNWGYYKDNPSMWSLNKIVTPLGSEINITYESDDFDKEAVSSPTTVLSTNDKNSGGTRVKEVCVKENSVIKNIIRYFYNVPGFAENKTDTNYKSSGITSYMPSKSFKEVKYLSELPSPGVLYEYVTVKNYSSNNELGTTQEYNFNVLKQDIATISTSLNIPGILEIEKTQNSPWSGSANGESYNLNFSRFNIKDITSSLGRLKHVKTFNSLGQLLSKTQNTYQDISNIKQGISEETFSVYKRINDGSVVTYRLGSTSKIKYPNILKSTTSTQGSYTTSNYIDKLDFLTGQVVESHSVTSDGKSFKQKIIPAYLKYQEMGSKADGINNKNMLSQTAANYSYLWDTNDSKWKETGVGITTWSNIWKYNDITGTSTTPSAANEKIWRQHKSYVWNGVKDNDGIFQNYNNVNSDDGFVWEIGSPQVNTKWKQISEITLYDHFSAALEMKDINGNYASSKKGDNDTKIIATGNAGYNEMFYTGAENTPSLNYPNFLEPKVVMLNASRNATIYHTGKYSVAATSSSQFGVTMNDFDHKPGKYKISVWVEKANAAKARINNNGSIIDFSETYNAGNWVLKAGYVNVASATHSIYVTSLDASTVYFDDLMIRPIASSITGYVYNEWDELTHIIGNNGLATQFEYDTAGRLIRTYSEIVDDVPNGITGGFKLAKSHTYNNKFLNR</sequence>
<evidence type="ECO:0000256" key="1">
    <source>
        <dbReference type="SAM" id="SignalP"/>
    </source>
</evidence>
<evidence type="ECO:0008006" key="6">
    <source>
        <dbReference type="Google" id="ProtNLM"/>
    </source>
</evidence>
<keyword evidence="1" id="KW-0732">Signal</keyword>
<feature type="signal peptide" evidence="1">
    <location>
        <begin position="1"/>
        <end position="30"/>
    </location>
</feature>
<gene>
    <name evidence="3" type="ORF">B0A62_11360</name>
    <name evidence="2" type="ORF">IW20_18765</name>
</gene>
<evidence type="ECO:0000313" key="5">
    <source>
        <dbReference type="Proteomes" id="UP000198424"/>
    </source>
</evidence>
<dbReference type="EMBL" id="JPRM01000032">
    <property type="protein sequence ID" value="KFF12001.1"/>
    <property type="molecule type" value="Genomic_DNA"/>
</dbReference>
<evidence type="ECO:0000313" key="4">
    <source>
        <dbReference type="Proteomes" id="UP000028712"/>
    </source>
</evidence>
<feature type="chain" id="PRO_5001802155" description="Sugar-binding protein" evidence="1">
    <location>
        <begin position="31"/>
        <end position="1545"/>
    </location>
</feature>
<dbReference type="STRING" id="991.IW20_18765"/>
<name>A0A086A5N7_FLAHY</name>
<dbReference type="OrthoDB" id="9814627at2"/>
<reference evidence="2 4" key="1">
    <citation type="submission" date="2014-07" db="EMBL/GenBank/DDBJ databases">
        <title>Genome of Flavobacterium hydatis DSM 2063.</title>
        <authorList>
            <person name="Pipes S.E."/>
            <person name="Stropko S.J."/>
            <person name="Newman J.D."/>
        </authorList>
    </citation>
    <scope>NUCLEOTIDE SEQUENCE [LARGE SCALE GENOMIC DNA]</scope>
    <source>
        <strain evidence="2 4">DSM 2063</strain>
    </source>
</reference>
<dbReference type="Proteomes" id="UP000028712">
    <property type="component" value="Unassembled WGS sequence"/>
</dbReference>
<proteinExistence type="predicted"/>
<organism evidence="2 4">
    <name type="scientific">Flavobacterium hydatis</name>
    <name type="common">Cytophaga aquatilis</name>
    <dbReference type="NCBI Taxonomy" id="991"/>
    <lineage>
        <taxon>Bacteria</taxon>
        <taxon>Pseudomonadati</taxon>
        <taxon>Bacteroidota</taxon>
        <taxon>Flavobacteriia</taxon>
        <taxon>Flavobacteriales</taxon>
        <taxon>Flavobacteriaceae</taxon>
        <taxon>Flavobacterium</taxon>
    </lineage>
</organism>
<keyword evidence="5" id="KW-1185">Reference proteome</keyword>
<dbReference type="EMBL" id="MUGY01000010">
    <property type="protein sequence ID" value="OXA94247.1"/>
    <property type="molecule type" value="Genomic_DNA"/>
</dbReference>